<dbReference type="CDD" id="cd05403">
    <property type="entry name" value="NT_KNTase_like"/>
    <property type="match status" value="1"/>
</dbReference>
<feature type="domain" description="Polymerase beta nucleotidyltransferase" evidence="8">
    <location>
        <begin position="12"/>
        <end position="95"/>
    </location>
</feature>
<keyword evidence="7" id="KW-0460">Magnesium</keyword>
<dbReference type="PATRIC" id="fig|1618549.4.peg.884"/>
<keyword evidence="3" id="KW-0548">Nucleotidyltransferase</keyword>
<dbReference type="AlphaFoldDB" id="A0A0G0M0E0"/>
<keyword evidence="6" id="KW-0067">ATP-binding</keyword>
<dbReference type="Gene3D" id="3.30.460.10">
    <property type="entry name" value="Beta Polymerase, domain 2"/>
    <property type="match status" value="1"/>
</dbReference>
<keyword evidence="4" id="KW-0479">Metal-binding</keyword>
<gene>
    <name evidence="9" type="ORF">UT23_C0010G0009</name>
</gene>
<dbReference type="Pfam" id="PF18765">
    <property type="entry name" value="Polbeta"/>
    <property type="match status" value="1"/>
</dbReference>
<accession>A0A0G0M0E0</accession>
<keyword evidence="5" id="KW-0547">Nucleotide-binding</keyword>
<comment type="cofactor">
    <cofactor evidence="1">
        <name>Mg(2+)</name>
        <dbReference type="ChEBI" id="CHEBI:18420"/>
    </cofactor>
</comment>
<evidence type="ECO:0000256" key="7">
    <source>
        <dbReference type="ARBA" id="ARBA00022842"/>
    </source>
</evidence>
<dbReference type="InterPro" id="IPR043519">
    <property type="entry name" value="NT_sf"/>
</dbReference>
<dbReference type="EMBL" id="LBWA01000010">
    <property type="protein sequence ID" value="KKQ97613.1"/>
    <property type="molecule type" value="Genomic_DNA"/>
</dbReference>
<comment type="caution">
    <text evidence="9">The sequence shown here is derived from an EMBL/GenBank/DDBJ whole genome shotgun (WGS) entry which is preliminary data.</text>
</comment>
<evidence type="ECO:0000256" key="6">
    <source>
        <dbReference type="ARBA" id="ARBA00022840"/>
    </source>
</evidence>
<dbReference type="PANTHER" id="PTHR33571">
    <property type="entry name" value="SSL8005 PROTEIN"/>
    <property type="match status" value="1"/>
</dbReference>
<dbReference type="NCBIfam" id="NF047752">
    <property type="entry name" value="MntA_antitoxin"/>
    <property type="match status" value="1"/>
</dbReference>
<dbReference type="GO" id="GO:0016779">
    <property type="term" value="F:nucleotidyltransferase activity"/>
    <property type="evidence" value="ECO:0007669"/>
    <property type="project" value="UniProtKB-KW"/>
</dbReference>
<evidence type="ECO:0000256" key="4">
    <source>
        <dbReference type="ARBA" id="ARBA00022723"/>
    </source>
</evidence>
<evidence type="ECO:0000259" key="8">
    <source>
        <dbReference type="Pfam" id="PF18765"/>
    </source>
</evidence>
<evidence type="ECO:0000313" key="10">
    <source>
        <dbReference type="Proteomes" id="UP000034325"/>
    </source>
</evidence>
<dbReference type="InterPro" id="IPR041633">
    <property type="entry name" value="Polbeta"/>
</dbReference>
<evidence type="ECO:0000256" key="1">
    <source>
        <dbReference type="ARBA" id="ARBA00001946"/>
    </source>
</evidence>
<evidence type="ECO:0000256" key="5">
    <source>
        <dbReference type="ARBA" id="ARBA00022741"/>
    </source>
</evidence>
<dbReference type="GO" id="GO:0046872">
    <property type="term" value="F:metal ion binding"/>
    <property type="evidence" value="ECO:0007669"/>
    <property type="project" value="UniProtKB-KW"/>
</dbReference>
<evidence type="ECO:0000313" key="9">
    <source>
        <dbReference type="EMBL" id="KKQ97613.1"/>
    </source>
</evidence>
<proteinExistence type="predicted"/>
<evidence type="ECO:0000256" key="2">
    <source>
        <dbReference type="ARBA" id="ARBA00022679"/>
    </source>
</evidence>
<protein>
    <recommendedName>
        <fullName evidence="8">Polymerase beta nucleotidyltransferase domain-containing protein</fullName>
    </recommendedName>
</protein>
<sequence length="96" mass="11049">MTKTKIQQIKRKVVPVLRKHGVKRASIFGSYVRGEEDQKSDIDLLVDLKDNMSLLDFIGLKQEVEEVLGKKVDLVEYQTVKPLLRKEILSDNVQIL</sequence>
<dbReference type="SUPFAM" id="SSF81301">
    <property type="entry name" value="Nucleotidyltransferase"/>
    <property type="match status" value="1"/>
</dbReference>
<keyword evidence="2" id="KW-0808">Transferase</keyword>
<evidence type="ECO:0000256" key="3">
    <source>
        <dbReference type="ARBA" id="ARBA00022695"/>
    </source>
</evidence>
<dbReference type="PANTHER" id="PTHR33571:SF14">
    <property type="entry name" value="PROTEIN ADENYLYLTRANSFERASE MJ0435-RELATED"/>
    <property type="match status" value="1"/>
</dbReference>
<dbReference type="InterPro" id="IPR052038">
    <property type="entry name" value="Type-VII_TA_antitoxin"/>
</dbReference>
<dbReference type="Proteomes" id="UP000034325">
    <property type="component" value="Unassembled WGS sequence"/>
</dbReference>
<dbReference type="GO" id="GO:0005524">
    <property type="term" value="F:ATP binding"/>
    <property type="evidence" value="ECO:0007669"/>
    <property type="project" value="UniProtKB-KW"/>
</dbReference>
<organism evidence="9 10">
    <name type="scientific">Candidatus Woesebacteria bacterium GW2011_GWA1_39_12</name>
    <dbReference type="NCBI Taxonomy" id="1618549"/>
    <lineage>
        <taxon>Bacteria</taxon>
        <taxon>Candidatus Woeseibacteriota</taxon>
    </lineage>
</organism>
<reference evidence="9 10" key="1">
    <citation type="journal article" date="2015" name="Nature">
        <title>rRNA introns, odd ribosomes, and small enigmatic genomes across a large radiation of phyla.</title>
        <authorList>
            <person name="Brown C.T."/>
            <person name="Hug L.A."/>
            <person name="Thomas B.C."/>
            <person name="Sharon I."/>
            <person name="Castelle C.J."/>
            <person name="Singh A."/>
            <person name="Wilkins M.J."/>
            <person name="Williams K.H."/>
            <person name="Banfield J.F."/>
        </authorList>
    </citation>
    <scope>NUCLEOTIDE SEQUENCE [LARGE SCALE GENOMIC DNA]</scope>
</reference>
<name>A0A0G0M0E0_9BACT</name>